<sequence length="84" mass="9097">MTTNLSGFHNFPRCGHCKALAPEYIKAAEQLTIPLVKVDATVETELATRCGHCKALAPEYIKAAEQLTIPLVKVDATVETELAT</sequence>
<dbReference type="CDD" id="cd02961">
    <property type="entry name" value="PDI_a_family"/>
    <property type="match status" value="2"/>
</dbReference>
<accession>A0A0M3IXM6</accession>
<dbReference type="Proteomes" id="UP000036681">
    <property type="component" value="Unplaced"/>
</dbReference>
<dbReference type="Pfam" id="PF00085">
    <property type="entry name" value="Thioredoxin"/>
    <property type="match status" value="1"/>
</dbReference>
<protein>
    <submittedName>
        <fullName evidence="4">Thioredoxin domain-containing protein</fullName>
    </submittedName>
</protein>
<dbReference type="GO" id="GO:0005783">
    <property type="term" value="C:endoplasmic reticulum"/>
    <property type="evidence" value="ECO:0007669"/>
    <property type="project" value="TreeGrafter"/>
</dbReference>
<dbReference type="InterPro" id="IPR013766">
    <property type="entry name" value="Thioredoxin_domain"/>
</dbReference>
<dbReference type="GO" id="GO:0034976">
    <property type="term" value="P:response to endoplasmic reticulum stress"/>
    <property type="evidence" value="ECO:0007669"/>
    <property type="project" value="TreeGrafter"/>
</dbReference>
<evidence type="ECO:0000313" key="3">
    <source>
        <dbReference type="Proteomes" id="UP000036681"/>
    </source>
</evidence>
<dbReference type="GO" id="GO:0006457">
    <property type="term" value="P:protein folding"/>
    <property type="evidence" value="ECO:0007669"/>
    <property type="project" value="TreeGrafter"/>
</dbReference>
<dbReference type="GO" id="GO:0003756">
    <property type="term" value="F:protein disulfide isomerase activity"/>
    <property type="evidence" value="ECO:0007669"/>
    <property type="project" value="TreeGrafter"/>
</dbReference>
<reference evidence="4" key="1">
    <citation type="submission" date="2017-02" db="UniProtKB">
        <authorList>
            <consortium name="WormBaseParasite"/>
        </authorList>
    </citation>
    <scope>IDENTIFICATION</scope>
</reference>
<dbReference type="InterPro" id="IPR036249">
    <property type="entry name" value="Thioredoxin-like_sf"/>
</dbReference>
<evidence type="ECO:0000259" key="2">
    <source>
        <dbReference type="Pfam" id="PF00085"/>
    </source>
</evidence>
<organism evidence="3 4">
    <name type="scientific">Ascaris lumbricoides</name>
    <name type="common">Giant roundworm</name>
    <dbReference type="NCBI Taxonomy" id="6252"/>
    <lineage>
        <taxon>Eukaryota</taxon>
        <taxon>Metazoa</taxon>
        <taxon>Ecdysozoa</taxon>
        <taxon>Nematoda</taxon>
        <taxon>Chromadorea</taxon>
        <taxon>Rhabditida</taxon>
        <taxon>Spirurina</taxon>
        <taxon>Ascaridomorpha</taxon>
        <taxon>Ascaridoidea</taxon>
        <taxon>Ascarididae</taxon>
        <taxon>Ascaris</taxon>
    </lineage>
</organism>
<feature type="domain" description="Thioredoxin" evidence="2">
    <location>
        <begin position="47"/>
        <end position="83"/>
    </location>
</feature>
<proteinExistence type="inferred from homology"/>
<name>A0A0M3IXM6_ASCLU</name>
<evidence type="ECO:0000313" key="4">
    <source>
        <dbReference type="WBParaSite" id="ALUE_0002350401-mRNA-1"/>
    </source>
</evidence>
<dbReference type="SUPFAM" id="SSF52833">
    <property type="entry name" value="Thioredoxin-like"/>
    <property type="match status" value="2"/>
</dbReference>
<keyword evidence="3" id="KW-1185">Reference proteome</keyword>
<dbReference type="WBParaSite" id="ALUE_0002350401-mRNA-1">
    <property type="protein sequence ID" value="ALUE_0002350401-mRNA-1"/>
    <property type="gene ID" value="ALUE_0002350401"/>
</dbReference>
<dbReference type="AlphaFoldDB" id="A0A0M3IXM6"/>
<dbReference type="PANTHER" id="PTHR18929:SF240">
    <property type="entry name" value="PROTEIN DISULFIDE-ISOMERASE"/>
    <property type="match status" value="1"/>
</dbReference>
<evidence type="ECO:0000256" key="1">
    <source>
        <dbReference type="ARBA" id="ARBA00006347"/>
    </source>
</evidence>
<dbReference type="PANTHER" id="PTHR18929">
    <property type="entry name" value="PROTEIN DISULFIDE ISOMERASE"/>
    <property type="match status" value="1"/>
</dbReference>
<dbReference type="Gene3D" id="3.40.30.10">
    <property type="entry name" value="Glutaredoxin"/>
    <property type="match status" value="2"/>
</dbReference>
<comment type="similarity">
    <text evidence="1">Belongs to the protein disulfide isomerase family.</text>
</comment>